<proteinExistence type="predicted"/>
<dbReference type="Gene3D" id="2.60.40.3700">
    <property type="match status" value="1"/>
</dbReference>
<dbReference type="AlphaFoldDB" id="A0A6F8YTV7"/>
<accession>A0A6F8YTV7</accession>
<dbReference type="EMBL" id="AP022871">
    <property type="protein sequence ID" value="BCB89552.1"/>
    <property type="molecule type" value="Genomic_DNA"/>
</dbReference>
<dbReference type="KEGG" id="psuu:Psuf_068650"/>
<protein>
    <recommendedName>
        <fullName evidence="3">Lipoprotein</fullName>
    </recommendedName>
</protein>
<reference evidence="1 2" key="2">
    <citation type="submission" date="2020-03" db="EMBL/GenBank/DDBJ databases">
        <authorList>
            <person name="Ichikawa N."/>
            <person name="Kimura A."/>
            <person name="Kitahashi Y."/>
            <person name="Uohara A."/>
        </authorList>
    </citation>
    <scope>NUCLEOTIDE SEQUENCE [LARGE SCALE GENOMIC DNA]</scope>
    <source>
        <strain evidence="1 2">NBRC 105367</strain>
    </source>
</reference>
<dbReference type="InterPro" id="IPR047808">
    <property type="entry name" value="CueP-like"/>
</dbReference>
<dbReference type="RefSeq" id="WP_173161476.1">
    <property type="nucleotide sequence ID" value="NZ_AP022871.1"/>
</dbReference>
<reference evidence="1 2" key="1">
    <citation type="submission" date="2020-03" db="EMBL/GenBank/DDBJ databases">
        <title>Whole genome shotgun sequence of Phytohabitans suffuscus NBRC 105367.</title>
        <authorList>
            <person name="Komaki H."/>
            <person name="Tamura T."/>
        </authorList>
    </citation>
    <scope>NUCLEOTIDE SEQUENCE [LARGE SCALE GENOMIC DNA]</scope>
    <source>
        <strain evidence="1 2">NBRC 105367</strain>
    </source>
</reference>
<organism evidence="1 2">
    <name type="scientific">Phytohabitans suffuscus</name>
    <dbReference type="NCBI Taxonomy" id="624315"/>
    <lineage>
        <taxon>Bacteria</taxon>
        <taxon>Bacillati</taxon>
        <taxon>Actinomycetota</taxon>
        <taxon>Actinomycetes</taxon>
        <taxon>Micromonosporales</taxon>
        <taxon>Micromonosporaceae</taxon>
    </lineage>
</organism>
<evidence type="ECO:0008006" key="3">
    <source>
        <dbReference type="Google" id="ProtNLM"/>
    </source>
</evidence>
<dbReference type="NCBIfam" id="NF038094">
    <property type="entry name" value="CueP_fam"/>
    <property type="match status" value="1"/>
</dbReference>
<dbReference type="PROSITE" id="PS51257">
    <property type="entry name" value="PROKAR_LIPOPROTEIN"/>
    <property type="match status" value="1"/>
</dbReference>
<dbReference type="Proteomes" id="UP000503011">
    <property type="component" value="Chromosome"/>
</dbReference>
<name>A0A6F8YTV7_9ACTN</name>
<gene>
    <name evidence="1" type="ORF">Psuf_068650</name>
</gene>
<keyword evidence="2" id="KW-1185">Reference proteome</keyword>
<evidence type="ECO:0000313" key="1">
    <source>
        <dbReference type="EMBL" id="BCB89552.1"/>
    </source>
</evidence>
<evidence type="ECO:0000313" key="2">
    <source>
        <dbReference type="Proteomes" id="UP000503011"/>
    </source>
</evidence>
<sequence>MNGVRGLVVAAIAALVVTGCSSTQDRGPTATPTGGGSILAAYGLAGLDARQVIDRLDRTPVADRQQDLRASVRPGQLLLTDSRSGASTALDLPAGEFYLSMAPYVNDTHDCFHHSLTTCRGELAGKQIHVSITNRATGQVLVDATTTTFDNGFAGFWLPSGIEATVSIQYGGRTAAADVSTGSADPTCLTTLHLAA</sequence>
<dbReference type="Pfam" id="PF21172">
    <property type="entry name" value="CueP"/>
    <property type="match status" value="1"/>
</dbReference>